<dbReference type="Pfam" id="PF13561">
    <property type="entry name" value="adh_short_C2"/>
    <property type="match status" value="1"/>
</dbReference>
<reference evidence="3 4" key="1">
    <citation type="submission" date="2019-01" db="EMBL/GenBank/DDBJ databases">
        <title>Draft genome sequence of Cellulomonas takizawaensis strain TKZ-21.</title>
        <authorList>
            <person name="Yamamura H."/>
            <person name="Hayashi T."/>
            <person name="Hamada M."/>
            <person name="Serisawa Y."/>
            <person name="Matsuyama K."/>
            <person name="Nakagawa Y."/>
            <person name="Otoguro M."/>
            <person name="Yanagida F."/>
            <person name="Hayakawa M."/>
        </authorList>
    </citation>
    <scope>NUCLEOTIDE SEQUENCE [LARGE SCALE GENOMIC DNA]</scope>
    <source>
        <strain evidence="3 4">NBRC12680</strain>
    </source>
</reference>
<dbReference type="SUPFAM" id="SSF51735">
    <property type="entry name" value="NAD(P)-binding Rossmann-fold domains"/>
    <property type="match status" value="1"/>
</dbReference>
<dbReference type="AlphaFoldDB" id="A0A402DTL7"/>
<comment type="similarity">
    <text evidence="1">Belongs to the short-chain dehydrogenases/reductases (SDR) family.</text>
</comment>
<proteinExistence type="inferred from homology"/>
<evidence type="ECO:0000313" key="3">
    <source>
        <dbReference type="EMBL" id="GCE77473.1"/>
    </source>
</evidence>
<dbReference type="InterPro" id="IPR036291">
    <property type="entry name" value="NAD(P)-bd_dom_sf"/>
</dbReference>
<dbReference type="Pfam" id="PF00106">
    <property type="entry name" value="adh_short"/>
    <property type="match status" value="1"/>
</dbReference>
<dbReference type="PANTHER" id="PTHR24321">
    <property type="entry name" value="DEHYDROGENASES, SHORT CHAIN"/>
    <property type="match status" value="1"/>
</dbReference>
<dbReference type="PANTHER" id="PTHR24321:SF8">
    <property type="entry name" value="ESTRADIOL 17-BETA-DEHYDROGENASE 8-RELATED"/>
    <property type="match status" value="1"/>
</dbReference>
<evidence type="ECO:0000313" key="4">
    <source>
        <dbReference type="Proteomes" id="UP000289954"/>
    </source>
</evidence>
<dbReference type="EMBL" id="BIMR01000214">
    <property type="protein sequence ID" value="GCE77473.1"/>
    <property type="molecule type" value="Genomic_DNA"/>
</dbReference>
<gene>
    <name evidence="3" type="ORF">CBZ_25290</name>
</gene>
<comment type="caution">
    <text evidence="3">The sequence shown here is derived from an EMBL/GenBank/DDBJ whole genome shotgun (WGS) entry which is preliminary data.</text>
</comment>
<accession>A0A402DTL7</accession>
<dbReference type="PRINTS" id="PR00081">
    <property type="entry name" value="GDHRDH"/>
</dbReference>
<evidence type="ECO:0000256" key="1">
    <source>
        <dbReference type="ARBA" id="ARBA00006484"/>
    </source>
</evidence>
<keyword evidence="4" id="KW-1185">Reference proteome</keyword>
<dbReference type="Gene3D" id="3.40.50.720">
    <property type="entry name" value="NAD(P)-binding Rossmann-like Domain"/>
    <property type="match status" value="1"/>
</dbReference>
<evidence type="ECO:0000256" key="2">
    <source>
        <dbReference type="ARBA" id="ARBA00023002"/>
    </source>
</evidence>
<dbReference type="InterPro" id="IPR002347">
    <property type="entry name" value="SDR_fam"/>
</dbReference>
<sequence length="267" mass="27735">MPSLRTREAVMRTIVVTGSASGIGRATCDLLLERGARVVGVDVHDAEVVADLATPAGRTALVDRVRTLTDGTLDAVVANAGLATQTPPDVAVNYFGTVATLDGLRPLMTGTAAPRAVATASMASLMPSDTELVDLCLAGDEPGALDRAATLVETDLGHLIYASTKTALCRWVRRHAAGPGWAGAGIPLNAIAPGVVETPMVQPFLTTPEQREALAAQVPMPLHGFMAADVPARLLAWLVSEENTHLCGQVVFVDGGSDVVLRGDATW</sequence>
<name>A0A402DTL7_9CELL</name>
<organism evidence="3 4">
    <name type="scientific">Cellulomonas biazotea</name>
    <dbReference type="NCBI Taxonomy" id="1709"/>
    <lineage>
        <taxon>Bacteria</taxon>
        <taxon>Bacillati</taxon>
        <taxon>Actinomycetota</taxon>
        <taxon>Actinomycetes</taxon>
        <taxon>Micrococcales</taxon>
        <taxon>Cellulomonadaceae</taxon>
        <taxon>Cellulomonas</taxon>
    </lineage>
</organism>
<keyword evidence="2" id="KW-0560">Oxidoreductase</keyword>
<protein>
    <submittedName>
        <fullName evidence="3">Short-chain dehydrogenase</fullName>
    </submittedName>
</protein>
<dbReference type="GO" id="GO:0016491">
    <property type="term" value="F:oxidoreductase activity"/>
    <property type="evidence" value="ECO:0007669"/>
    <property type="project" value="UniProtKB-KW"/>
</dbReference>
<dbReference type="Proteomes" id="UP000289954">
    <property type="component" value="Unassembled WGS sequence"/>
</dbReference>